<proteinExistence type="predicted"/>
<dbReference type="EMBL" id="MZNU01000346">
    <property type="protein sequence ID" value="OWO99623.1"/>
    <property type="molecule type" value="Genomic_DNA"/>
</dbReference>
<dbReference type="InParanoid" id="A0A218YWF2"/>
<sequence length="523" mass="56498">MEDTSVGLTARTLAAKVDTSVETTAATADTTWKAQRTKKRVSNRSNESGKGKRRRVEPVESTIFEHSNRSESEDNALGISMNDTIKKSTWKCIVWPIDDEVEDEDDESDHDPKEDAAPATHDDSVPVDTPQMLRARLAAKAWFFKLPEKKRIYRWVKVHRTIRTTDHKGDFKELLQQLGYLDPGLSADEISALKVKTRTKLVGAKTSFRRTGAINDADGYESPGTSAPLPFAEWTSAWLKPGWDGNINKPTQLAFELAMNQTVGGIVVAENGAELSGGTDGLEMIVIEQLPDEPSTNTEPPADEREEKGGPDPNLWYNPHLKSEIIASKDWNFRALAAQHLGLHLLDHAVLDDDPFPNYQPIAAESLCLAPSAPKDRLPPLAFTISPGAVSNASSCGSGSVSLGDVDSPDVDVPTYIAAAETGAEGASNEHSYEADAESDEDDELGDGRDSHAQAAVDTQDSSPAPTTPAKKIVRRPLAGAAAVPATPVRKPLYRTTTPVKPITMTTPGSGFAAIWSPKTSSD</sequence>
<accession>A0A218YWF2</accession>
<feature type="region of interest" description="Disordered" evidence="1">
    <location>
        <begin position="290"/>
        <end position="316"/>
    </location>
</feature>
<evidence type="ECO:0000256" key="1">
    <source>
        <dbReference type="SAM" id="MobiDB-lite"/>
    </source>
</evidence>
<organism evidence="2 3">
    <name type="scientific">Diplocarpon coronariae</name>
    <dbReference type="NCBI Taxonomy" id="2795749"/>
    <lineage>
        <taxon>Eukaryota</taxon>
        <taxon>Fungi</taxon>
        <taxon>Dikarya</taxon>
        <taxon>Ascomycota</taxon>
        <taxon>Pezizomycotina</taxon>
        <taxon>Leotiomycetes</taxon>
        <taxon>Helotiales</taxon>
        <taxon>Drepanopezizaceae</taxon>
        <taxon>Diplocarpon</taxon>
    </lineage>
</organism>
<feature type="region of interest" description="Disordered" evidence="1">
    <location>
        <begin position="421"/>
        <end position="492"/>
    </location>
</feature>
<feature type="compositionally biased region" description="Acidic residues" evidence="1">
    <location>
        <begin position="435"/>
        <end position="445"/>
    </location>
</feature>
<dbReference type="AlphaFoldDB" id="A0A218YWF2"/>
<evidence type="ECO:0000313" key="3">
    <source>
        <dbReference type="Proteomes" id="UP000242519"/>
    </source>
</evidence>
<feature type="region of interest" description="Disordered" evidence="1">
    <location>
        <begin position="23"/>
        <end position="71"/>
    </location>
</feature>
<gene>
    <name evidence="2" type="ORF">B2J93_4949</name>
</gene>
<protein>
    <submittedName>
        <fullName evidence="2">Uncharacterized protein</fullName>
    </submittedName>
</protein>
<feature type="compositionally biased region" description="Basic and acidic residues" evidence="1">
    <location>
        <begin position="110"/>
        <end position="124"/>
    </location>
</feature>
<dbReference type="Proteomes" id="UP000242519">
    <property type="component" value="Unassembled WGS sequence"/>
</dbReference>
<name>A0A218YWF2_9HELO</name>
<dbReference type="OrthoDB" id="3557166at2759"/>
<comment type="caution">
    <text evidence="2">The sequence shown here is derived from an EMBL/GenBank/DDBJ whole genome shotgun (WGS) entry which is preliminary data.</text>
</comment>
<evidence type="ECO:0000313" key="2">
    <source>
        <dbReference type="EMBL" id="OWO99623.1"/>
    </source>
</evidence>
<keyword evidence="3" id="KW-1185">Reference proteome</keyword>
<reference evidence="2 3" key="1">
    <citation type="submission" date="2017-04" db="EMBL/GenBank/DDBJ databases">
        <title>Draft genome sequence of Marssonina coronaria NL1: causal agent of apple blotch.</title>
        <authorList>
            <person name="Cheng Q."/>
        </authorList>
    </citation>
    <scope>NUCLEOTIDE SEQUENCE [LARGE SCALE GENOMIC DNA]</scope>
    <source>
        <strain evidence="2 3">NL1</strain>
    </source>
</reference>
<feature type="region of interest" description="Disordered" evidence="1">
    <location>
        <begin position="101"/>
        <end position="127"/>
    </location>
</feature>